<dbReference type="AlphaFoldDB" id="A0A0K1JET2"/>
<dbReference type="RefSeq" id="WP_083449868.1">
    <property type="nucleotide sequence ID" value="NZ_CP011112.1"/>
</dbReference>
<dbReference type="SUPFAM" id="SSF53474">
    <property type="entry name" value="alpha/beta-Hydrolases"/>
    <property type="match status" value="1"/>
</dbReference>
<dbReference type="OrthoDB" id="27092at2"/>
<dbReference type="PANTHER" id="PTHR43689:SF8">
    <property type="entry name" value="ALPHA_BETA-HYDROLASES SUPERFAMILY PROTEIN"/>
    <property type="match status" value="1"/>
</dbReference>
<dbReference type="PRINTS" id="PR00111">
    <property type="entry name" value="ABHYDROLASE"/>
</dbReference>
<feature type="domain" description="AB hydrolase-1" evidence="1">
    <location>
        <begin position="43"/>
        <end position="294"/>
    </location>
</feature>
<protein>
    <recommendedName>
        <fullName evidence="1">AB hydrolase-1 domain-containing protein</fullName>
    </recommendedName>
</protein>
<evidence type="ECO:0000313" key="3">
    <source>
        <dbReference type="Proteomes" id="UP000066480"/>
    </source>
</evidence>
<evidence type="ECO:0000259" key="1">
    <source>
        <dbReference type="Pfam" id="PF12697"/>
    </source>
</evidence>
<reference evidence="2 3" key="1">
    <citation type="submission" date="2015-03" db="EMBL/GenBank/DDBJ databases">
        <title>Luteipulveratus halotolerans sp. nov., a novel actinobacterium (Dermacoccaceae) from Sarawak, Malaysia.</title>
        <authorList>
            <person name="Juboi H."/>
            <person name="Basik A."/>
            <person name="Shamsul S.S."/>
            <person name="Arnold P."/>
            <person name="Schmitt E.K."/>
            <person name="Sanglier J.-J."/>
            <person name="Yeo T."/>
        </authorList>
    </citation>
    <scope>NUCLEOTIDE SEQUENCE [LARGE SCALE GENOMIC DNA]</scope>
    <source>
        <strain evidence="2 3">MN07-A0370</strain>
    </source>
</reference>
<dbReference type="InterPro" id="IPR029058">
    <property type="entry name" value="AB_hydrolase_fold"/>
</dbReference>
<sequence length="310" mass="33509">MFESEVPTGRSRHYSTATDTRQVTVGGRPVRVRVSGPHDGEPILLIHGIARSLEDWKASHDLLARDHRVISMDLPGFGLTRKMRGRPGLEGFAKAVVGVLDSLGEKRPVHLMGNSLGGAVAMAVAAHYPERVASLVLANSAGFGRKVHISPLPIMWAALSNVPGGIGRRTGLKAREAGAQINRDLFYDPSFATPEMIKHAATVGRQPDFQATFMGTALTMGVPGFGTFPGWRRELLTAVRESGIPVLVVWGDTDNVLPVEHLESVATVLPDAHTHLFAQTGHMPQIERADEFVQLASEFVGKSRPSRASR</sequence>
<dbReference type="Proteomes" id="UP000066480">
    <property type="component" value="Chromosome"/>
</dbReference>
<organism evidence="2 3">
    <name type="scientific">Luteipulveratus mongoliensis</name>
    <dbReference type="NCBI Taxonomy" id="571913"/>
    <lineage>
        <taxon>Bacteria</taxon>
        <taxon>Bacillati</taxon>
        <taxon>Actinomycetota</taxon>
        <taxon>Actinomycetes</taxon>
        <taxon>Micrococcales</taxon>
        <taxon>Dermacoccaceae</taxon>
        <taxon>Luteipulveratus</taxon>
    </lineage>
</organism>
<gene>
    <name evidence="2" type="ORF">VV02_03290</name>
</gene>
<dbReference type="Gene3D" id="3.40.50.1820">
    <property type="entry name" value="alpha/beta hydrolase"/>
    <property type="match status" value="1"/>
</dbReference>
<dbReference type="PANTHER" id="PTHR43689">
    <property type="entry name" value="HYDROLASE"/>
    <property type="match status" value="1"/>
</dbReference>
<name>A0A0K1JET2_9MICO</name>
<dbReference type="STRING" id="571913.VV02_03290"/>
<proteinExistence type="predicted"/>
<accession>A0A0K1JET2</accession>
<evidence type="ECO:0000313" key="2">
    <source>
        <dbReference type="EMBL" id="AKU15113.1"/>
    </source>
</evidence>
<dbReference type="InterPro" id="IPR000073">
    <property type="entry name" value="AB_hydrolase_1"/>
</dbReference>
<dbReference type="PATRIC" id="fig|571913.6.peg.673"/>
<dbReference type="KEGG" id="lmoi:VV02_03290"/>
<keyword evidence="3" id="KW-1185">Reference proteome</keyword>
<dbReference type="GO" id="GO:0003824">
    <property type="term" value="F:catalytic activity"/>
    <property type="evidence" value="ECO:0007669"/>
    <property type="project" value="UniProtKB-ARBA"/>
</dbReference>
<dbReference type="EMBL" id="CP011112">
    <property type="protein sequence ID" value="AKU15113.1"/>
    <property type="molecule type" value="Genomic_DNA"/>
</dbReference>
<dbReference type="Pfam" id="PF12697">
    <property type="entry name" value="Abhydrolase_6"/>
    <property type="match status" value="1"/>
</dbReference>